<evidence type="ECO:0000256" key="1">
    <source>
        <dbReference type="SAM" id="Phobius"/>
    </source>
</evidence>
<gene>
    <name evidence="2" type="ORF">PHYBLDRAFT_65209</name>
</gene>
<evidence type="ECO:0000313" key="2">
    <source>
        <dbReference type="EMBL" id="OAD72863.1"/>
    </source>
</evidence>
<proteinExistence type="predicted"/>
<dbReference type="Proteomes" id="UP000077315">
    <property type="component" value="Unassembled WGS sequence"/>
</dbReference>
<accession>A0A162U6X5</accession>
<dbReference type="VEuPathDB" id="FungiDB:PHYBLDRAFT_65209"/>
<feature type="transmembrane region" description="Helical" evidence="1">
    <location>
        <begin position="51"/>
        <end position="73"/>
    </location>
</feature>
<dbReference type="InParanoid" id="A0A162U6X5"/>
<reference evidence="3" key="1">
    <citation type="submission" date="2015-06" db="EMBL/GenBank/DDBJ databases">
        <title>Expansion of signal transduction pathways in fungi by whole-genome duplication.</title>
        <authorList>
            <consortium name="DOE Joint Genome Institute"/>
            <person name="Corrochano L.M."/>
            <person name="Kuo A."/>
            <person name="Marcet-Houben M."/>
            <person name="Polaino S."/>
            <person name="Salamov A."/>
            <person name="Villalobos J.M."/>
            <person name="Alvarez M.I."/>
            <person name="Avalos J."/>
            <person name="Benito E.P."/>
            <person name="Benoit I."/>
            <person name="Burger G."/>
            <person name="Camino L.P."/>
            <person name="Canovas D."/>
            <person name="Cerda-Olmedo E."/>
            <person name="Cheng J.-F."/>
            <person name="Dominguez A."/>
            <person name="Elias M."/>
            <person name="Eslava A.P."/>
            <person name="Glaser F."/>
            <person name="Grimwood J."/>
            <person name="Gutierrez G."/>
            <person name="Heitman J."/>
            <person name="Henrissat B."/>
            <person name="Iturriaga E.A."/>
            <person name="Lang B.F."/>
            <person name="Lavin J.L."/>
            <person name="Lee S."/>
            <person name="Li W."/>
            <person name="Lindquist E."/>
            <person name="Lopez-Garcia S."/>
            <person name="Luque E.M."/>
            <person name="Marcos A.T."/>
            <person name="Martin J."/>
            <person name="McCluskey K."/>
            <person name="Medina H.R."/>
            <person name="Miralles-Duran A."/>
            <person name="Miyazaki A."/>
            <person name="Munoz-Torres E."/>
            <person name="Oguiza J.A."/>
            <person name="Ohm R."/>
            <person name="Olmedo M."/>
            <person name="Orejas M."/>
            <person name="Ortiz-Castellanos L."/>
            <person name="Pisabarro A.G."/>
            <person name="Rodriguez-Romero J."/>
            <person name="Ruiz-Herrera J."/>
            <person name="Ruiz-Vazquez R."/>
            <person name="Sanz C."/>
            <person name="Schackwitz W."/>
            <person name="Schmutz J."/>
            <person name="Shahriari M."/>
            <person name="Shelest E."/>
            <person name="Silva-Franco F."/>
            <person name="Soanes D."/>
            <person name="Syed K."/>
            <person name="Tagua V.G."/>
            <person name="Talbot N.J."/>
            <person name="Thon M."/>
            <person name="De vries R.P."/>
            <person name="Wiebenga A."/>
            <person name="Yadav J.S."/>
            <person name="Braun E.L."/>
            <person name="Baker S."/>
            <person name="Garre V."/>
            <person name="Horwitz B."/>
            <person name="Torres-Martinez S."/>
            <person name="Idnurm A."/>
            <person name="Herrera-Estrella A."/>
            <person name="Gabaldon T."/>
            <person name="Grigoriev I.V."/>
        </authorList>
    </citation>
    <scope>NUCLEOTIDE SEQUENCE [LARGE SCALE GENOMIC DNA]</scope>
    <source>
        <strain evidence="3">NRRL 1555(-)</strain>
    </source>
</reference>
<keyword evidence="1" id="KW-0812">Transmembrane</keyword>
<dbReference type="STRING" id="763407.A0A162U6X5"/>
<organism evidence="2 3">
    <name type="scientific">Phycomyces blakesleeanus (strain ATCC 8743b / DSM 1359 / FGSC 10004 / NBRC 33097 / NRRL 1555)</name>
    <dbReference type="NCBI Taxonomy" id="763407"/>
    <lineage>
        <taxon>Eukaryota</taxon>
        <taxon>Fungi</taxon>
        <taxon>Fungi incertae sedis</taxon>
        <taxon>Mucoromycota</taxon>
        <taxon>Mucoromycotina</taxon>
        <taxon>Mucoromycetes</taxon>
        <taxon>Mucorales</taxon>
        <taxon>Phycomycetaceae</taxon>
        <taxon>Phycomyces</taxon>
    </lineage>
</organism>
<name>A0A162U6X5_PHYB8</name>
<keyword evidence="3" id="KW-1185">Reference proteome</keyword>
<keyword evidence="1" id="KW-0472">Membrane</keyword>
<keyword evidence="1" id="KW-1133">Transmembrane helix</keyword>
<dbReference type="GeneID" id="29002321"/>
<dbReference type="EMBL" id="KV440982">
    <property type="protein sequence ID" value="OAD72863.1"/>
    <property type="molecule type" value="Genomic_DNA"/>
</dbReference>
<dbReference type="AlphaFoldDB" id="A0A162U6X5"/>
<dbReference type="RefSeq" id="XP_018290903.1">
    <property type="nucleotide sequence ID" value="XM_018441415.1"/>
</dbReference>
<sequence length="284" mass="32389">MLLVCVLERGPGHFSSPAKISAAFKTASKNLGKLHAFDETDKQVSFFCSTLLYLILTCLAIFDNAFILILVHFCISAGKYCVRTVCQRLLASNGYKMVGDYEKAFALLWHTFLPFSHDRTFFPFFPFALSYGVMIIDEAIDNNVERLDTSRHCPFRNKVYDNLDSLSNHIKRSKDDSDNDVANLSMDLIAVPTVKTIKHILDKVVSNVILWEHSQAIINARQSMNCRLDDKDRNAWIIDKMEFEPFALTCSDNQDKVIGYNALSHATNIKKMFNNVFEYKAIFV</sequence>
<evidence type="ECO:0000313" key="3">
    <source>
        <dbReference type="Proteomes" id="UP000077315"/>
    </source>
</evidence>
<protein>
    <submittedName>
        <fullName evidence="2">Uncharacterized protein</fullName>
    </submittedName>
</protein>
<dbReference type="OrthoDB" id="2245303at2759"/>